<feature type="domain" description="Mitochondrial splicing suppressor 51 zinc-finger" evidence="2">
    <location>
        <begin position="117"/>
        <end position="190"/>
    </location>
</feature>
<feature type="non-terminal residue" evidence="3">
    <location>
        <position position="277"/>
    </location>
</feature>
<feature type="compositionally biased region" description="Polar residues" evidence="1">
    <location>
        <begin position="31"/>
        <end position="40"/>
    </location>
</feature>
<dbReference type="AlphaFoldDB" id="A0A9P8F0R7"/>
<accession>A0A9P8F0R7</accession>
<reference evidence="3" key="1">
    <citation type="journal article" date="2021" name="J Fungi (Basel)">
        <title>Virulence traits and population genomics of the black yeast Aureobasidium melanogenum.</title>
        <authorList>
            <person name="Cernosa A."/>
            <person name="Sun X."/>
            <person name="Gostincar C."/>
            <person name="Fang C."/>
            <person name="Gunde-Cimerman N."/>
            <person name="Song Z."/>
        </authorList>
    </citation>
    <scope>NUCLEOTIDE SEQUENCE</scope>
    <source>
        <strain evidence="3">EXF-9298</strain>
    </source>
</reference>
<dbReference type="InterPro" id="IPR032717">
    <property type="entry name" value="Mss51_Znf"/>
</dbReference>
<dbReference type="Pfam" id="PF13824">
    <property type="entry name" value="zf-Mss51"/>
    <property type="match status" value="1"/>
</dbReference>
<proteinExistence type="predicted"/>
<keyword evidence="4" id="KW-1185">Reference proteome</keyword>
<evidence type="ECO:0000313" key="3">
    <source>
        <dbReference type="EMBL" id="KAG9927993.1"/>
    </source>
</evidence>
<protein>
    <recommendedName>
        <fullName evidence="2">Mitochondrial splicing suppressor 51 zinc-finger domain-containing protein</fullName>
    </recommendedName>
</protein>
<sequence>MASLSSTSSACRQCLARVALPRTRPSIRLFSASTSAQPALSSSKRISRSRRRLSTSAPRPQIAQLSRDSPAIQHRPEDIATDRSRELLQPGNLFHSFSDSPSPAIRKRAAFIKQNAYCPHPDHSATRQPTSPDDIEVRKTGTMPPAHVRYECPDCGIPVACCEEHLADDYEAHLAICDTLREINEDDHDLVSGRFFPEFEYPGPQIDEAQVNLTNWDTMLYSREFNAINDERSLRQATRLLTYPATVASVLHELSPYNIRNRLTPEGLKSFTALQYT</sequence>
<dbReference type="Proteomes" id="UP000729357">
    <property type="component" value="Unassembled WGS sequence"/>
</dbReference>
<dbReference type="PANTHER" id="PTHR28069">
    <property type="entry name" value="GH20023P"/>
    <property type="match status" value="1"/>
</dbReference>
<reference evidence="3" key="2">
    <citation type="submission" date="2021-08" db="EMBL/GenBank/DDBJ databases">
        <authorList>
            <person name="Gostincar C."/>
            <person name="Sun X."/>
            <person name="Song Z."/>
            <person name="Gunde-Cimerman N."/>
        </authorList>
    </citation>
    <scope>NUCLEOTIDE SEQUENCE</scope>
    <source>
        <strain evidence="3">EXF-9298</strain>
    </source>
</reference>
<evidence type="ECO:0000259" key="2">
    <source>
        <dbReference type="Pfam" id="PF13824"/>
    </source>
</evidence>
<dbReference type="GO" id="GO:0033617">
    <property type="term" value="P:mitochondrial respiratory chain complex IV assembly"/>
    <property type="evidence" value="ECO:0007669"/>
    <property type="project" value="TreeGrafter"/>
</dbReference>
<dbReference type="EMBL" id="JAHFXS010007131">
    <property type="protein sequence ID" value="KAG9927993.1"/>
    <property type="molecule type" value="Genomic_DNA"/>
</dbReference>
<comment type="caution">
    <text evidence="3">The sequence shown here is derived from an EMBL/GenBank/DDBJ whole genome shotgun (WGS) entry which is preliminary data.</text>
</comment>
<name>A0A9P8F0R7_AURME</name>
<evidence type="ECO:0000313" key="4">
    <source>
        <dbReference type="Proteomes" id="UP000729357"/>
    </source>
</evidence>
<dbReference type="PANTHER" id="PTHR28069:SF1">
    <property type="entry name" value="PROTEIN MSS51, MITOCHONDRIAL"/>
    <property type="match status" value="1"/>
</dbReference>
<gene>
    <name evidence="3" type="ORF">KCU98_g21102</name>
</gene>
<feature type="region of interest" description="Disordered" evidence="1">
    <location>
        <begin position="30"/>
        <end position="75"/>
    </location>
</feature>
<evidence type="ECO:0000256" key="1">
    <source>
        <dbReference type="SAM" id="MobiDB-lite"/>
    </source>
</evidence>
<dbReference type="GO" id="GO:0005739">
    <property type="term" value="C:mitochondrion"/>
    <property type="evidence" value="ECO:0007669"/>
    <property type="project" value="GOC"/>
</dbReference>
<organism evidence="3 4">
    <name type="scientific">Aureobasidium melanogenum</name>
    <name type="common">Aureobasidium pullulans var. melanogenum</name>
    <dbReference type="NCBI Taxonomy" id="46634"/>
    <lineage>
        <taxon>Eukaryota</taxon>
        <taxon>Fungi</taxon>
        <taxon>Dikarya</taxon>
        <taxon>Ascomycota</taxon>
        <taxon>Pezizomycotina</taxon>
        <taxon>Dothideomycetes</taxon>
        <taxon>Dothideomycetidae</taxon>
        <taxon>Dothideales</taxon>
        <taxon>Saccotheciaceae</taxon>
        <taxon>Aureobasidium</taxon>
    </lineage>
</organism>